<feature type="coiled-coil region" evidence="4">
    <location>
        <begin position="320"/>
        <end position="387"/>
    </location>
</feature>
<keyword evidence="2" id="KW-0333">Golgi apparatus</keyword>
<evidence type="ECO:0000259" key="6">
    <source>
        <dbReference type="Pfam" id="PF12325"/>
    </source>
</evidence>
<evidence type="ECO:0000256" key="3">
    <source>
        <dbReference type="ARBA" id="ARBA00023054"/>
    </source>
</evidence>
<dbReference type="PANTHER" id="PTHR46515:SF1">
    <property type="entry name" value="TATA ELEMENT MODULATORY FACTOR"/>
    <property type="match status" value="1"/>
</dbReference>
<dbReference type="InterPro" id="IPR022091">
    <property type="entry name" value="TMF_TATA-bd"/>
</dbReference>
<dbReference type="GO" id="GO:0005794">
    <property type="term" value="C:Golgi apparatus"/>
    <property type="evidence" value="ECO:0007669"/>
    <property type="project" value="UniProtKB-SubCell"/>
</dbReference>
<feature type="region of interest" description="Disordered" evidence="5">
    <location>
        <begin position="242"/>
        <end position="262"/>
    </location>
</feature>
<dbReference type="GO" id="GO:0005783">
    <property type="term" value="C:endoplasmic reticulum"/>
    <property type="evidence" value="ECO:0007669"/>
    <property type="project" value="TreeGrafter"/>
</dbReference>
<dbReference type="Pfam" id="PF12329">
    <property type="entry name" value="TMF_DNA_bd"/>
    <property type="match status" value="1"/>
</dbReference>
<name>A0A182QNC1_9DIPT</name>
<dbReference type="AlphaFoldDB" id="A0A182QNC1"/>
<evidence type="ECO:0000256" key="5">
    <source>
        <dbReference type="SAM" id="MobiDB-lite"/>
    </source>
</evidence>
<reference evidence="8" key="1">
    <citation type="submission" date="2014-01" db="EMBL/GenBank/DDBJ databases">
        <title>The Genome Sequence of Anopheles farauti FAR1 (V2).</title>
        <authorList>
            <consortium name="The Broad Institute Genomics Platform"/>
            <person name="Neafsey D.E."/>
            <person name="Besansky N."/>
            <person name="Howell P."/>
            <person name="Walton C."/>
            <person name="Young S.K."/>
            <person name="Zeng Q."/>
            <person name="Gargeya S."/>
            <person name="Fitzgerald M."/>
            <person name="Haas B."/>
            <person name="Abouelleil A."/>
            <person name="Allen A.W."/>
            <person name="Alvarado L."/>
            <person name="Arachchi H.M."/>
            <person name="Berlin A.M."/>
            <person name="Chapman S.B."/>
            <person name="Gainer-Dewar J."/>
            <person name="Goldberg J."/>
            <person name="Griggs A."/>
            <person name="Gujja S."/>
            <person name="Hansen M."/>
            <person name="Howarth C."/>
            <person name="Imamovic A."/>
            <person name="Ireland A."/>
            <person name="Larimer J."/>
            <person name="McCowan C."/>
            <person name="Murphy C."/>
            <person name="Pearson M."/>
            <person name="Poon T.W."/>
            <person name="Priest M."/>
            <person name="Roberts A."/>
            <person name="Saif S."/>
            <person name="Shea T."/>
            <person name="Sisk P."/>
            <person name="Sykes S."/>
            <person name="Wortman J."/>
            <person name="Nusbaum C."/>
            <person name="Birren B."/>
        </authorList>
    </citation>
    <scope>NUCLEOTIDE SEQUENCE [LARGE SCALE GENOMIC DNA]</scope>
    <source>
        <strain evidence="8">FAR1</strain>
    </source>
</reference>
<dbReference type="Pfam" id="PF12325">
    <property type="entry name" value="TMF_TATA_bd"/>
    <property type="match status" value="1"/>
</dbReference>
<dbReference type="EMBL" id="AXCN02002630">
    <property type="status" value="NOT_ANNOTATED_CDS"/>
    <property type="molecule type" value="Genomic_DNA"/>
</dbReference>
<feature type="coiled-coil region" evidence="4">
    <location>
        <begin position="874"/>
        <end position="901"/>
    </location>
</feature>
<evidence type="ECO:0000313" key="7">
    <source>
        <dbReference type="EnsemblMetazoa" id="AFAF013646-PA"/>
    </source>
</evidence>
<proteinExistence type="predicted"/>
<evidence type="ECO:0000313" key="8">
    <source>
        <dbReference type="Proteomes" id="UP000075886"/>
    </source>
</evidence>
<dbReference type="EnsemblMetazoa" id="AFAF013646-RA">
    <property type="protein sequence ID" value="AFAF013646-PA"/>
    <property type="gene ID" value="AFAF013646"/>
</dbReference>
<feature type="coiled-coil region" evidence="4">
    <location>
        <begin position="415"/>
        <end position="585"/>
    </location>
</feature>
<sequence length="969" mass="111548">MSWFDTAGIAILAKNALKEAQKQIDKALDIKEDEDDVPRKQQSTGLPRNQSDDEISIEDDSFSYTLSEQTVTMLDIGKGLAPITVAPSRSNHSFKIANVPSLNVIKRDCSAVHTLNENSMESVSAPTVKLNVSKTSNHATQHQQEFIETSMKTSHSTRISLHEQDLDQSYENVELKAHIFDLTHSFEEIKSDNNIADNISNSEADRDNENLSHLVDFGHNVFNNPVDDEIETTASSDIEIISSPNCGDSSSTHSSAYRTSPLKINNGKNENFDVLLIKKRHRHTREPSEISVHSANSDESVQLSETDRLMRRLVEVSETLEQREYRLVELGRQNAELNENNAQLIAQLENKAKRDGGMDLDEYMQRLSALERKFQQSIREKETLKYKLEVLQTEAQEKVTRGEVDKAIAERDFMINELQKEGENLSKQVLQHSNLIKKLRTKEKECDTLIRKQCDEIIELMQEAERLKRTLSAKDEVERSQIEAVHKLTSEKRQLERECTILNGNLEDQIQKYETLRKSFDFSRNELNEKSEQYQDLQKRLAKLQHYETEFLSMQRSNAQLTGQMEELREQLRRTEIEYGQRLNRVKSEHAELLLCLEATKTVAEEEKNSSALLTVPLIKQLDSLQNSLRYKERLWEERDNSFAQQLADGLERINLVVDKEKLQCEQIFFLQHRISLLEDRLAASLLETEELSNKLKQKTNYAELLEQEYRKELKATGENREPVNGSQIPKSIAAQFQHNKTSQKMLTSEISDQQWVNPSCSSMHEDEFAHKSTETSNEDRLLDRNAEINIRHVSRCTETSPVPSIGNVSLPESLTSIPWNIPEDATSVETGADPTEAVEYNVSVLLNNTTLLETLQAALKQRDGEVYQLQWEVSRFQQERNVLSSEISKLTMELDNVRERFDRSILQEKEHSELQNRYDALLQMYGESVEKTEELQLDLADVKEMYKMQIDDLLKRQRELTSSIPNNC</sequence>
<evidence type="ECO:0000256" key="1">
    <source>
        <dbReference type="ARBA" id="ARBA00004555"/>
    </source>
</evidence>
<keyword evidence="8" id="KW-1185">Reference proteome</keyword>
<dbReference type="VEuPathDB" id="VectorBase:AFAF013646"/>
<feature type="domain" description="TATA element modulatory factor 1 TATA binding" evidence="6">
    <location>
        <begin position="848"/>
        <end position="954"/>
    </location>
</feature>
<keyword evidence="3 4" id="KW-0175">Coiled coil</keyword>
<evidence type="ECO:0000256" key="4">
    <source>
        <dbReference type="SAM" id="Coils"/>
    </source>
</evidence>
<feature type="compositionally biased region" description="Low complexity" evidence="5">
    <location>
        <begin position="249"/>
        <end position="260"/>
    </location>
</feature>
<reference evidence="7" key="2">
    <citation type="submission" date="2020-05" db="UniProtKB">
        <authorList>
            <consortium name="EnsemblMetazoa"/>
        </authorList>
    </citation>
    <scope>IDENTIFICATION</scope>
    <source>
        <strain evidence="7">FAR1</strain>
    </source>
</reference>
<protein>
    <recommendedName>
        <fullName evidence="6">TATA element modulatory factor 1 TATA binding domain-containing protein</fullName>
    </recommendedName>
</protein>
<feature type="region of interest" description="Disordered" evidence="5">
    <location>
        <begin position="29"/>
        <end position="54"/>
    </location>
</feature>
<dbReference type="STRING" id="69004.A0A182QNC1"/>
<organism evidence="7 8">
    <name type="scientific">Anopheles farauti</name>
    <dbReference type="NCBI Taxonomy" id="69004"/>
    <lineage>
        <taxon>Eukaryota</taxon>
        <taxon>Metazoa</taxon>
        <taxon>Ecdysozoa</taxon>
        <taxon>Arthropoda</taxon>
        <taxon>Hexapoda</taxon>
        <taxon>Insecta</taxon>
        <taxon>Pterygota</taxon>
        <taxon>Neoptera</taxon>
        <taxon>Endopterygota</taxon>
        <taxon>Diptera</taxon>
        <taxon>Nematocera</taxon>
        <taxon>Culicoidea</taxon>
        <taxon>Culicidae</taxon>
        <taxon>Anophelinae</taxon>
        <taxon>Anopheles</taxon>
    </lineage>
</organism>
<dbReference type="InterPro" id="IPR052602">
    <property type="entry name" value="Growth_transcription_reg"/>
</dbReference>
<feature type="compositionally biased region" description="Polar residues" evidence="5">
    <location>
        <begin position="40"/>
        <end position="49"/>
    </location>
</feature>
<dbReference type="InterPro" id="IPR022092">
    <property type="entry name" value="TMF_DNA-bd"/>
</dbReference>
<dbReference type="PANTHER" id="PTHR46515">
    <property type="entry name" value="TATA ELEMENT MODULATORY FACTOR TMF1"/>
    <property type="match status" value="1"/>
</dbReference>
<accession>A0A182QNC1</accession>
<comment type="subcellular location">
    <subcellularLocation>
        <location evidence="1">Golgi apparatus</location>
    </subcellularLocation>
</comment>
<dbReference type="Proteomes" id="UP000075886">
    <property type="component" value="Unassembled WGS sequence"/>
</dbReference>
<evidence type="ECO:0000256" key="2">
    <source>
        <dbReference type="ARBA" id="ARBA00023034"/>
    </source>
</evidence>